<evidence type="ECO:0008006" key="7">
    <source>
        <dbReference type="Google" id="ProtNLM"/>
    </source>
</evidence>
<comment type="subcellular location">
    <subcellularLocation>
        <location evidence="1">Secreted</location>
    </subcellularLocation>
</comment>
<accession>A0A4R1NBL2</accession>
<name>A0A4R1NBL2_9GAMM</name>
<dbReference type="EMBL" id="SJOI01000001">
    <property type="protein sequence ID" value="TCL04693.1"/>
    <property type="molecule type" value="Genomic_DNA"/>
</dbReference>
<comment type="caution">
    <text evidence="5">The sequence shown here is derived from an EMBL/GenBank/DDBJ whole genome shotgun (WGS) entry which is preliminary data.</text>
</comment>
<dbReference type="InterPro" id="IPR003591">
    <property type="entry name" value="Leu-rich_rpt_typical-subtyp"/>
</dbReference>
<evidence type="ECO:0000256" key="2">
    <source>
        <dbReference type="ARBA" id="ARBA00009868"/>
    </source>
</evidence>
<evidence type="ECO:0000313" key="5">
    <source>
        <dbReference type="EMBL" id="TCL04693.1"/>
    </source>
</evidence>
<dbReference type="RefSeq" id="WP_132923462.1">
    <property type="nucleotide sequence ID" value="NZ_SJOI01000001.1"/>
</dbReference>
<keyword evidence="6" id="KW-1185">Reference proteome</keyword>
<dbReference type="SUPFAM" id="SSF52058">
    <property type="entry name" value="L domain-like"/>
    <property type="match status" value="1"/>
</dbReference>
<dbReference type="OrthoDB" id="6509885at2"/>
<proteinExistence type="inferred from homology"/>
<dbReference type="PROSITE" id="PS51450">
    <property type="entry name" value="LRR"/>
    <property type="match status" value="2"/>
</dbReference>
<sequence>MNFSTLKTCYSTAAFEGIECVGLLSNELYDSWGYWQNQAAHGSDELRQIAVDMLEDCWQRKCNQLSLVDLNLTTLPPNMSHLYWLEILDVHNNKLTSLPNDLPPNLRKLNVGHNRLKKISARMLTDLKELNAANNKLSRLPTHLPDSLEFLDVQNNQLSRLSEKPPLSLRVLFINKSLVTTLPAAWARLSTDAAGHGPAAAFFTVDEREADNHNEDVVSAIQAVSEPALSNRPRESSQPRWRLAFVAGWDALCQKISLKKC</sequence>
<reference evidence="5 6" key="1">
    <citation type="submission" date="2019-02" db="EMBL/GenBank/DDBJ databases">
        <title>Investigation of anaerobic lignin degradation for improved lignocellulosic biofuels.</title>
        <authorList>
            <person name="Deangelis K."/>
        </authorList>
    </citation>
    <scope>NUCLEOTIDE SEQUENCE [LARGE SCALE GENOMIC DNA]</scope>
    <source>
        <strain evidence="5 6">159R</strain>
    </source>
</reference>
<dbReference type="InterPro" id="IPR032675">
    <property type="entry name" value="LRR_dom_sf"/>
</dbReference>
<dbReference type="AlphaFoldDB" id="A0A4R1NBL2"/>
<dbReference type="InterPro" id="IPR001611">
    <property type="entry name" value="Leu-rich_rpt"/>
</dbReference>
<dbReference type="PANTHER" id="PTHR47114">
    <property type="match status" value="1"/>
</dbReference>
<dbReference type="InterPro" id="IPR051071">
    <property type="entry name" value="LRR-bact_E3_ubiq_ligases"/>
</dbReference>
<comment type="similarity">
    <text evidence="2">Belongs to the LRR-containing bacterial E3 ligase family.</text>
</comment>
<keyword evidence="3" id="KW-0433">Leucine-rich repeat</keyword>
<keyword evidence="4" id="KW-0677">Repeat</keyword>
<organism evidence="5 6">
    <name type="scientific">Sodalis ligni</name>
    <dbReference type="NCBI Taxonomy" id="2697027"/>
    <lineage>
        <taxon>Bacteria</taxon>
        <taxon>Pseudomonadati</taxon>
        <taxon>Pseudomonadota</taxon>
        <taxon>Gammaproteobacteria</taxon>
        <taxon>Enterobacterales</taxon>
        <taxon>Bruguierivoracaceae</taxon>
        <taxon>Sodalis</taxon>
    </lineage>
</organism>
<dbReference type="Pfam" id="PF12799">
    <property type="entry name" value="LRR_4"/>
    <property type="match status" value="1"/>
</dbReference>
<dbReference type="InterPro" id="IPR025875">
    <property type="entry name" value="Leu-rich_rpt_4"/>
</dbReference>
<evidence type="ECO:0000256" key="4">
    <source>
        <dbReference type="ARBA" id="ARBA00022737"/>
    </source>
</evidence>
<dbReference type="SMART" id="SM00369">
    <property type="entry name" value="LRR_TYP"/>
    <property type="match status" value="2"/>
</dbReference>
<gene>
    <name evidence="5" type="ORF">EZJ58_2826</name>
</gene>
<dbReference type="Gene3D" id="3.80.10.10">
    <property type="entry name" value="Ribonuclease Inhibitor"/>
    <property type="match status" value="1"/>
</dbReference>
<evidence type="ECO:0000256" key="1">
    <source>
        <dbReference type="ARBA" id="ARBA00004613"/>
    </source>
</evidence>
<dbReference type="Proteomes" id="UP000294555">
    <property type="component" value="Unassembled WGS sequence"/>
</dbReference>
<dbReference type="Pfam" id="PF00560">
    <property type="entry name" value="LRR_1"/>
    <property type="match status" value="1"/>
</dbReference>
<dbReference type="SMART" id="SM00364">
    <property type="entry name" value="LRR_BAC"/>
    <property type="match status" value="4"/>
</dbReference>
<protein>
    <recommendedName>
        <fullName evidence="7">Leucine rich repeat (LRR) protein</fullName>
    </recommendedName>
</protein>
<dbReference type="PANTHER" id="PTHR47114:SF2">
    <property type="entry name" value="OLIGODENDROCYTE-MYELIN GLYCOPROTEIN"/>
    <property type="match status" value="1"/>
</dbReference>
<dbReference type="GO" id="GO:0005576">
    <property type="term" value="C:extracellular region"/>
    <property type="evidence" value="ECO:0007669"/>
    <property type="project" value="UniProtKB-SubCell"/>
</dbReference>
<evidence type="ECO:0000313" key="6">
    <source>
        <dbReference type="Proteomes" id="UP000294555"/>
    </source>
</evidence>
<evidence type="ECO:0000256" key="3">
    <source>
        <dbReference type="ARBA" id="ARBA00022614"/>
    </source>
</evidence>